<dbReference type="Gene3D" id="1.10.10.60">
    <property type="entry name" value="Homeodomain-like"/>
    <property type="match status" value="1"/>
</dbReference>
<keyword evidence="4" id="KW-1185">Reference proteome</keyword>
<protein>
    <submittedName>
        <fullName evidence="3">Golgin subfamily A member 1-like protein</fullName>
    </submittedName>
</protein>
<accession>A0A443RW97</accession>
<dbReference type="Proteomes" id="UP000288716">
    <property type="component" value="Unassembled WGS sequence"/>
</dbReference>
<dbReference type="AlphaFoldDB" id="A0A443RW97"/>
<dbReference type="InterPro" id="IPR006600">
    <property type="entry name" value="HTH_CenpB_DNA-bd_dom"/>
</dbReference>
<dbReference type="EMBL" id="NCKV01027427">
    <property type="protein sequence ID" value="RWS19339.1"/>
    <property type="molecule type" value="Genomic_DNA"/>
</dbReference>
<reference evidence="3 4" key="1">
    <citation type="journal article" date="2018" name="Gigascience">
        <title>Genomes of trombidid mites reveal novel predicted allergens and laterally-transferred genes associated with secondary metabolism.</title>
        <authorList>
            <person name="Dong X."/>
            <person name="Chaisiri K."/>
            <person name="Xia D."/>
            <person name="Armstrong S.D."/>
            <person name="Fang Y."/>
            <person name="Donnelly M.J."/>
            <person name="Kadowaki T."/>
            <person name="McGarry J.W."/>
            <person name="Darby A.C."/>
            <person name="Makepeace B.L."/>
        </authorList>
    </citation>
    <scope>NUCLEOTIDE SEQUENCE [LARGE SCALE GENOMIC DNA]</scope>
    <source>
        <strain evidence="3">UoL-UT</strain>
    </source>
</reference>
<comment type="caution">
    <text evidence="3">The sequence shown here is derived from an EMBL/GenBank/DDBJ whole genome shotgun (WGS) entry which is preliminary data.</text>
</comment>
<proteinExistence type="predicted"/>
<evidence type="ECO:0000313" key="4">
    <source>
        <dbReference type="Proteomes" id="UP000288716"/>
    </source>
</evidence>
<dbReference type="GO" id="GO:0003677">
    <property type="term" value="F:DNA binding"/>
    <property type="evidence" value="ECO:0007669"/>
    <property type="project" value="UniProtKB-KW"/>
</dbReference>
<evidence type="ECO:0000256" key="1">
    <source>
        <dbReference type="ARBA" id="ARBA00023125"/>
    </source>
</evidence>
<dbReference type="OrthoDB" id="6538128at2759"/>
<evidence type="ECO:0000313" key="3">
    <source>
        <dbReference type="EMBL" id="RWS19339.1"/>
    </source>
</evidence>
<evidence type="ECO:0000259" key="2">
    <source>
        <dbReference type="Pfam" id="PF03221"/>
    </source>
</evidence>
<feature type="domain" description="HTH CENPB-type" evidence="2">
    <location>
        <begin position="133"/>
        <end position="184"/>
    </location>
</feature>
<name>A0A443RW97_9ACAR</name>
<gene>
    <name evidence="3" type="ORF">B4U80_14456</name>
</gene>
<feature type="non-terminal residue" evidence="3">
    <location>
        <position position="236"/>
    </location>
</feature>
<dbReference type="Pfam" id="PF03221">
    <property type="entry name" value="HTH_Tnp_Tc5"/>
    <property type="match status" value="1"/>
</dbReference>
<sequence>LLNDIIASSNSDILSNESLDFDTTMHVDDIANKELMMYDSENDTDSETSSQGSFYSATPPPLRRFITLQQKTDAVSFWNSSKNKKHLAFSAVQNRFKYLQFESQLYQWEKDINYTKNHKEKLKEVWNYTLKTFQNLRDANITVRDDEIRIIAIRRARQIKLDNFKACDSWVYSFKKENGIVSRKITKFVTYSHITKAEELNKNAKEFVHSVTDLCAKDNYQYNQLYNTDQSGFNLE</sequence>
<feature type="non-terminal residue" evidence="3">
    <location>
        <position position="1"/>
    </location>
</feature>
<keyword evidence="1" id="KW-0238">DNA-binding</keyword>
<organism evidence="3 4">
    <name type="scientific">Leptotrombidium deliense</name>
    <dbReference type="NCBI Taxonomy" id="299467"/>
    <lineage>
        <taxon>Eukaryota</taxon>
        <taxon>Metazoa</taxon>
        <taxon>Ecdysozoa</taxon>
        <taxon>Arthropoda</taxon>
        <taxon>Chelicerata</taxon>
        <taxon>Arachnida</taxon>
        <taxon>Acari</taxon>
        <taxon>Acariformes</taxon>
        <taxon>Trombidiformes</taxon>
        <taxon>Prostigmata</taxon>
        <taxon>Anystina</taxon>
        <taxon>Parasitengona</taxon>
        <taxon>Trombiculoidea</taxon>
        <taxon>Trombiculidae</taxon>
        <taxon>Leptotrombidium</taxon>
    </lineage>
</organism>
<dbReference type="VEuPathDB" id="VectorBase:LDEU012701"/>